<dbReference type="Gene3D" id="3.20.20.480">
    <property type="entry name" value="Trimethylamine methyltransferase-like"/>
    <property type="match status" value="1"/>
</dbReference>
<dbReference type="Pfam" id="PF06253">
    <property type="entry name" value="MTTB"/>
    <property type="match status" value="1"/>
</dbReference>
<keyword evidence="5" id="KW-1185">Reference proteome</keyword>
<dbReference type="GO" id="GO:0008168">
    <property type="term" value="F:methyltransferase activity"/>
    <property type="evidence" value="ECO:0007669"/>
    <property type="project" value="UniProtKB-KW"/>
</dbReference>
<dbReference type="AlphaFoldDB" id="A0A5K7YF14"/>
<evidence type="ECO:0000256" key="2">
    <source>
        <dbReference type="ARBA" id="ARBA00022603"/>
    </source>
</evidence>
<sequence>MQQPEINTFRPRMRVLNEEQAWAIHHAALEILEKTGFVMEHPQVKRMLLNAGCRLDEEARLLMPARLVEDALKSAPRQITLYDQQGRRAMPLVNGNFYFGTGSDTIFTIDLETGERRRTVLQDTANFARLVDGLDNMDFSMSMGNPADAPIEEIYVHVFAEMVKSSTKPICFIADSGKDITKIYDIACLVAGGEEALAQRPFILNYSEAISPLRFPENVMEKLVFCARKQIPICLPSGCNAGGGGPVTLAGAMALGIAENLVGLTIHQLTNRGAPFLFAPNVSVLDMRHTVISYGCTEWSLTQAALADMRDMIYHLPIWAFAGATDAKTVDAQAGAEGMLSIITSMLSRCNFIHDVGYIESGHTSSLEMLTLADELVAMSRYFIDGLRIDDDTLALDVIDRVARGGSSGAIFLNDKHTFSNFKTALFHPELCDRSRFEHWEANGSKQMRQHCNQKARRIISDHQVIPKSEAVLNGIDVILGYQMELRN</sequence>
<organism evidence="4 5">
    <name type="scientific">Desulfosarcina alkanivorans</name>
    <dbReference type="NCBI Taxonomy" id="571177"/>
    <lineage>
        <taxon>Bacteria</taxon>
        <taxon>Pseudomonadati</taxon>
        <taxon>Thermodesulfobacteriota</taxon>
        <taxon>Desulfobacteria</taxon>
        <taxon>Desulfobacterales</taxon>
        <taxon>Desulfosarcinaceae</taxon>
        <taxon>Desulfosarcina</taxon>
    </lineage>
</organism>
<evidence type="ECO:0000256" key="3">
    <source>
        <dbReference type="ARBA" id="ARBA00022679"/>
    </source>
</evidence>
<gene>
    <name evidence="4" type="ORF">DSCA_15880</name>
</gene>
<dbReference type="InterPro" id="IPR010426">
    <property type="entry name" value="MTTB_MeTrfase"/>
</dbReference>
<proteinExistence type="inferred from homology"/>
<evidence type="ECO:0000313" key="4">
    <source>
        <dbReference type="EMBL" id="BBO67658.1"/>
    </source>
</evidence>
<comment type="similarity">
    <text evidence="1">Belongs to the trimethylamine methyltransferase family.</text>
</comment>
<name>A0A5K7YF14_9BACT</name>
<dbReference type="GO" id="GO:0015948">
    <property type="term" value="P:methanogenesis"/>
    <property type="evidence" value="ECO:0007669"/>
    <property type="project" value="InterPro"/>
</dbReference>
<dbReference type="KEGG" id="dalk:DSCA_15880"/>
<dbReference type="EMBL" id="AP021874">
    <property type="protein sequence ID" value="BBO67658.1"/>
    <property type="molecule type" value="Genomic_DNA"/>
</dbReference>
<dbReference type="Proteomes" id="UP000427906">
    <property type="component" value="Chromosome"/>
</dbReference>
<accession>A0A5K7YF14</accession>
<keyword evidence="2 4" id="KW-0489">Methyltransferase</keyword>
<protein>
    <submittedName>
        <fullName evidence="4">Trimethylamine methyltransferase</fullName>
    </submittedName>
</protein>
<evidence type="ECO:0000313" key="5">
    <source>
        <dbReference type="Proteomes" id="UP000427906"/>
    </source>
</evidence>
<reference evidence="4 5" key="1">
    <citation type="submission" date="2019-11" db="EMBL/GenBank/DDBJ databases">
        <title>Comparative genomics of hydrocarbon-degrading Desulfosarcina strains.</title>
        <authorList>
            <person name="Watanabe M."/>
            <person name="Kojima H."/>
            <person name="Fukui M."/>
        </authorList>
    </citation>
    <scope>NUCLEOTIDE SEQUENCE [LARGE SCALE GENOMIC DNA]</scope>
    <source>
        <strain evidence="4 5">PL12</strain>
    </source>
</reference>
<dbReference type="GO" id="GO:0032259">
    <property type="term" value="P:methylation"/>
    <property type="evidence" value="ECO:0007669"/>
    <property type="project" value="UniProtKB-KW"/>
</dbReference>
<keyword evidence="3 4" id="KW-0808">Transferase</keyword>
<evidence type="ECO:0000256" key="1">
    <source>
        <dbReference type="ARBA" id="ARBA00007137"/>
    </source>
</evidence>
<dbReference type="InterPro" id="IPR038601">
    <property type="entry name" value="MttB-like_sf"/>
</dbReference>